<dbReference type="EMBL" id="DSPX01000224">
    <property type="protein sequence ID" value="HGG03226.1"/>
    <property type="molecule type" value="Genomic_DNA"/>
</dbReference>
<dbReference type="SUPFAM" id="SSF47598">
    <property type="entry name" value="Ribbon-helix-helix"/>
    <property type="match status" value="1"/>
</dbReference>
<evidence type="ECO:0000259" key="1">
    <source>
        <dbReference type="Pfam" id="PF22513"/>
    </source>
</evidence>
<dbReference type="GO" id="GO:0006355">
    <property type="term" value="P:regulation of DNA-templated transcription"/>
    <property type="evidence" value="ECO:0007669"/>
    <property type="project" value="InterPro"/>
</dbReference>
<dbReference type="AlphaFoldDB" id="A0A7C3ZX26"/>
<reference evidence="2" key="1">
    <citation type="journal article" date="2020" name="mSystems">
        <title>Genome- and Community-Level Interaction Insights into Carbon Utilization and Element Cycling Functions of Hydrothermarchaeota in Hydrothermal Sediment.</title>
        <authorList>
            <person name="Zhou Z."/>
            <person name="Liu Y."/>
            <person name="Xu W."/>
            <person name="Pan J."/>
            <person name="Luo Z.H."/>
            <person name="Li M."/>
        </authorList>
    </citation>
    <scope>NUCLEOTIDE SEQUENCE [LARGE SCALE GENOMIC DNA]</scope>
    <source>
        <strain evidence="2">SpSt-374</strain>
    </source>
</reference>
<accession>A0A7C3ZX26</accession>
<comment type="caution">
    <text evidence="2">The sequence shown here is derived from an EMBL/GenBank/DDBJ whole genome shotgun (WGS) entry which is preliminary data.</text>
</comment>
<protein>
    <recommendedName>
        <fullName evidence="1">Antitoxin FitA-like ribbon-helix-helix domain-containing protein</fullName>
    </recommendedName>
</protein>
<name>A0A7C3ZX26_9CYAN</name>
<feature type="domain" description="Antitoxin FitA-like ribbon-helix-helix" evidence="1">
    <location>
        <begin position="2"/>
        <end position="40"/>
    </location>
</feature>
<dbReference type="InterPro" id="IPR053853">
    <property type="entry name" value="FitA-like_RHH"/>
</dbReference>
<gene>
    <name evidence="2" type="ORF">ENR15_21955</name>
</gene>
<sequence length="85" mass="9637">MANISVRGLEPETLSKLKALAKKENISVNALVLRLLDRSVGLTQEKPLYPRHEDLSELAGVWSQQEAEEFEANTACFRNIDPEQW</sequence>
<proteinExistence type="predicted"/>
<evidence type="ECO:0000313" key="2">
    <source>
        <dbReference type="EMBL" id="HGG03226.1"/>
    </source>
</evidence>
<organism evidence="2">
    <name type="scientific">Planktothricoides sp. SpSt-374</name>
    <dbReference type="NCBI Taxonomy" id="2282167"/>
    <lineage>
        <taxon>Bacteria</taxon>
        <taxon>Bacillati</taxon>
        <taxon>Cyanobacteriota</taxon>
        <taxon>Cyanophyceae</taxon>
        <taxon>Oscillatoriophycideae</taxon>
        <taxon>Oscillatoriales</taxon>
        <taxon>Oscillatoriaceae</taxon>
        <taxon>Planktothricoides</taxon>
    </lineage>
</organism>
<dbReference type="InterPro" id="IPR010985">
    <property type="entry name" value="Ribbon_hlx_hlx"/>
</dbReference>
<dbReference type="Pfam" id="PF22513">
    <property type="entry name" value="FitA-like_RHH"/>
    <property type="match status" value="1"/>
</dbReference>